<dbReference type="SUPFAM" id="SSF54909">
    <property type="entry name" value="Dimeric alpha+beta barrel"/>
    <property type="match status" value="1"/>
</dbReference>
<dbReference type="InterPro" id="IPR050744">
    <property type="entry name" value="AI-2_Isomerase_LsrG"/>
</dbReference>
<feature type="compositionally biased region" description="Low complexity" evidence="1">
    <location>
        <begin position="99"/>
        <end position="116"/>
    </location>
</feature>
<dbReference type="PANTHER" id="PTHR33336">
    <property type="entry name" value="QUINOL MONOOXYGENASE YGIN-RELATED"/>
    <property type="match status" value="1"/>
</dbReference>
<protein>
    <submittedName>
        <fullName evidence="3">Quinol monooxygenase</fullName>
        <ecNumber evidence="3">1.-.-.-</ecNumber>
    </submittedName>
</protein>
<dbReference type="InterPro" id="IPR011008">
    <property type="entry name" value="Dimeric_a/b-barrel"/>
</dbReference>
<proteinExistence type="predicted"/>
<gene>
    <name evidence="3" type="ORF">AB0887_21385</name>
</gene>
<dbReference type="Gene3D" id="3.30.70.100">
    <property type="match status" value="1"/>
</dbReference>
<name>A0ABV3LYF7_9ACTN</name>
<dbReference type="RefSeq" id="WP_359771785.1">
    <property type="nucleotide sequence ID" value="NZ_JBEYRR010000001.1"/>
</dbReference>
<sequence>MTTTQAPISLYGFLRPRPERADEVRQFLASLVEPTRREEGNLEYHLHAQDDGRLFLYEVWRSQEDLDRHNATPPLRDFLAQLPAFLEEAPDGYFDTMISPYPGEAGEPGGSAESGEASGGSKTGGAAPPHASTVLPERVA</sequence>
<accession>A0ABV3LYF7</accession>
<evidence type="ECO:0000256" key="1">
    <source>
        <dbReference type="SAM" id="MobiDB-lite"/>
    </source>
</evidence>
<evidence type="ECO:0000313" key="3">
    <source>
        <dbReference type="EMBL" id="MEW2364482.1"/>
    </source>
</evidence>
<comment type="caution">
    <text evidence="3">The sequence shown here is derived from an EMBL/GenBank/DDBJ whole genome shotgun (WGS) entry which is preliminary data.</text>
</comment>
<organism evidence="3 4">
    <name type="scientific">Streptomyces huasconensis</name>
    <dbReference type="NCBI Taxonomy" id="1854574"/>
    <lineage>
        <taxon>Bacteria</taxon>
        <taxon>Bacillati</taxon>
        <taxon>Actinomycetota</taxon>
        <taxon>Actinomycetes</taxon>
        <taxon>Kitasatosporales</taxon>
        <taxon>Streptomycetaceae</taxon>
        <taxon>Streptomyces</taxon>
    </lineage>
</organism>
<dbReference type="GO" id="GO:0004497">
    <property type="term" value="F:monooxygenase activity"/>
    <property type="evidence" value="ECO:0007669"/>
    <property type="project" value="UniProtKB-KW"/>
</dbReference>
<feature type="region of interest" description="Disordered" evidence="1">
    <location>
        <begin position="96"/>
        <end position="140"/>
    </location>
</feature>
<reference evidence="3 4" key="1">
    <citation type="submission" date="2024-06" db="EMBL/GenBank/DDBJ databases">
        <title>The Natural Products Discovery Center: Release of the First 8490 Sequenced Strains for Exploring Actinobacteria Biosynthetic Diversity.</title>
        <authorList>
            <person name="Kalkreuter E."/>
            <person name="Kautsar S.A."/>
            <person name="Yang D."/>
            <person name="Bader C.D."/>
            <person name="Teijaro C.N."/>
            <person name="Fluegel L."/>
            <person name="Davis C.M."/>
            <person name="Simpson J.R."/>
            <person name="Lauterbach L."/>
            <person name="Steele A.D."/>
            <person name="Gui C."/>
            <person name="Meng S."/>
            <person name="Li G."/>
            <person name="Viehrig K."/>
            <person name="Ye F."/>
            <person name="Su P."/>
            <person name="Kiefer A.F."/>
            <person name="Nichols A."/>
            <person name="Cepeda A.J."/>
            <person name="Yan W."/>
            <person name="Fan B."/>
            <person name="Jiang Y."/>
            <person name="Adhikari A."/>
            <person name="Zheng C.-J."/>
            <person name="Schuster L."/>
            <person name="Cowan T.M."/>
            <person name="Smanski M.J."/>
            <person name="Chevrette M.G."/>
            <person name="De Carvalho L.P.S."/>
            <person name="Shen B."/>
        </authorList>
    </citation>
    <scope>NUCLEOTIDE SEQUENCE [LARGE SCALE GENOMIC DNA]</scope>
    <source>
        <strain evidence="3 4">NPDC047833</strain>
    </source>
</reference>
<dbReference type="Pfam" id="PF03992">
    <property type="entry name" value="ABM"/>
    <property type="match status" value="1"/>
</dbReference>
<dbReference type="EMBL" id="JBEYRS010000008">
    <property type="protein sequence ID" value="MEW2364482.1"/>
    <property type="molecule type" value="Genomic_DNA"/>
</dbReference>
<keyword evidence="3" id="KW-0560">Oxidoreductase</keyword>
<keyword evidence="4" id="KW-1185">Reference proteome</keyword>
<feature type="domain" description="ABM" evidence="2">
    <location>
        <begin position="8"/>
        <end position="94"/>
    </location>
</feature>
<dbReference type="PROSITE" id="PS51725">
    <property type="entry name" value="ABM"/>
    <property type="match status" value="1"/>
</dbReference>
<dbReference type="Proteomes" id="UP001553843">
    <property type="component" value="Unassembled WGS sequence"/>
</dbReference>
<evidence type="ECO:0000259" key="2">
    <source>
        <dbReference type="PROSITE" id="PS51725"/>
    </source>
</evidence>
<keyword evidence="3" id="KW-0503">Monooxygenase</keyword>
<dbReference type="PANTHER" id="PTHR33336:SF3">
    <property type="entry name" value="ABM DOMAIN-CONTAINING PROTEIN"/>
    <property type="match status" value="1"/>
</dbReference>
<dbReference type="EC" id="1.-.-.-" evidence="3"/>
<evidence type="ECO:0000313" key="4">
    <source>
        <dbReference type="Proteomes" id="UP001553843"/>
    </source>
</evidence>
<dbReference type="InterPro" id="IPR007138">
    <property type="entry name" value="ABM_dom"/>
</dbReference>